<name>A0ACC0C1U5_CATRO</name>
<organism evidence="1 2">
    <name type="scientific">Catharanthus roseus</name>
    <name type="common">Madagascar periwinkle</name>
    <name type="synonym">Vinca rosea</name>
    <dbReference type="NCBI Taxonomy" id="4058"/>
    <lineage>
        <taxon>Eukaryota</taxon>
        <taxon>Viridiplantae</taxon>
        <taxon>Streptophyta</taxon>
        <taxon>Embryophyta</taxon>
        <taxon>Tracheophyta</taxon>
        <taxon>Spermatophyta</taxon>
        <taxon>Magnoliopsida</taxon>
        <taxon>eudicotyledons</taxon>
        <taxon>Gunneridae</taxon>
        <taxon>Pentapetalae</taxon>
        <taxon>asterids</taxon>
        <taxon>lamiids</taxon>
        <taxon>Gentianales</taxon>
        <taxon>Apocynaceae</taxon>
        <taxon>Rauvolfioideae</taxon>
        <taxon>Vinceae</taxon>
        <taxon>Catharanthinae</taxon>
        <taxon>Catharanthus</taxon>
    </lineage>
</organism>
<sequence>MGTQVQYKSYFPGYYSMRDLNEDSNSSSWPLFYGDKALTSGQYYNGYVQRTVVDACPGYDKDALKQKMLEHEAIFKNQVYELHRLYRIQRDMMDDFRRKEIHNRQMSIEPSSSSSLLGSQMPSEDAGKWHTRFPLANSGYPRPSVSGAEIVNSPLSCTKGNAQAGRLNGSNSKDCEVLEVRPSKVRKKLFDLQLPADEYIDEEVEHSHENKVSHISSSLPNGKNVVAPENHEKRFLNGTVDKFDNRRDASTSESCFRRSMKVADLNEPVEVEDGIVPSSVGFCVNSVNYGEMNGLNLPAKPSSDSLGLQKEMMQNAHRNQYGAPTTMSVGSKGNNRDWLSGLHDSDHRKNNFISVSQGLQQDHKSAQVSFNEAHQPPVTLPTNYGRDDVWRDRVSHGLETLDRIQGKSNNTHLEPIVTAQVPSPYPFANSSEFANSWSHSALSWAKPASSMTEKLSSLHAYPSLNSCASLSKSSQSSAQSHGILGEKWQLNGSSRLNPGISDLPVMNGFYHGSSSGSKEMLARHPSVSISHPNCNGINNAVPGRSLNHRPEDILKGSNYMDIKPPKDMDLNVVHSKSSSVEDACRPDVEIIHEKRQPEDNLAALPWLRPKPASKNGPVNSRKETSSEGFGFFKSPSIQLHKDNEHVNNLNKKSAQLVIPGLSNSETRTKETNEVRGIKKLLGFPIFEKPSTSRNESSLPVSTSVTIQHAHSGEKLGTETRRRVIDINLACDEEMDLETPTIEKAADTKAAHVKNLIDLNSCLSEDEDPVATTSVACNSASTRIVVDIDLEAPAEEIEDDIPPPREELKQHEASLQPPEPNSEQMQDEAAKLAAESIVLLSSSSQPTATEENTCQPSEDPLAETLLWFADVLTSTNIHEIKGAKAFKSIDGLIIGNYSSDEMDDFEVMTLQLQETKVEDYMPKPFVPEVQNAEESGANSVPNKPRKGQARRGRQRRDFQRDILPGLASLSRHEVTEDLQTFGGLMRATGHTWTSGLTRRNGTRNGGARGRRRIVIDAAAPAPSTSASCTPLIQQLNNIEAGLEDRSLTGWGKTTRRPRRQRCPAGNPPTTATVPLT</sequence>
<proteinExistence type="predicted"/>
<dbReference type="EMBL" id="CM044702">
    <property type="protein sequence ID" value="KAI5678953.1"/>
    <property type="molecule type" value="Genomic_DNA"/>
</dbReference>
<gene>
    <name evidence="1" type="ORF">M9H77_09903</name>
</gene>
<accession>A0ACC0C1U5</accession>
<evidence type="ECO:0000313" key="2">
    <source>
        <dbReference type="Proteomes" id="UP001060085"/>
    </source>
</evidence>
<dbReference type="Proteomes" id="UP001060085">
    <property type="component" value="Linkage Group LG02"/>
</dbReference>
<reference evidence="2" key="1">
    <citation type="journal article" date="2023" name="Nat. Plants">
        <title>Single-cell RNA sequencing provides a high-resolution roadmap for understanding the multicellular compartmentation of specialized metabolism.</title>
        <authorList>
            <person name="Sun S."/>
            <person name="Shen X."/>
            <person name="Li Y."/>
            <person name="Li Y."/>
            <person name="Wang S."/>
            <person name="Li R."/>
            <person name="Zhang H."/>
            <person name="Shen G."/>
            <person name="Guo B."/>
            <person name="Wei J."/>
            <person name="Xu J."/>
            <person name="St-Pierre B."/>
            <person name="Chen S."/>
            <person name="Sun C."/>
        </authorList>
    </citation>
    <scope>NUCLEOTIDE SEQUENCE [LARGE SCALE GENOMIC DNA]</scope>
</reference>
<comment type="caution">
    <text evidence="1">The sequence shown here is derived from an EMBL/GenBank/DDBJ whole genome shotgun (WGS) entry which is preliminary data.</text>
</comment>
<evidence type="ECO:0000313" key="1">
    <source>
        <dbReference type="EMBL" id="KAI5678953.1"/>
    </source>
</evidence>
<keyword evidence="2" id="KW-1185">Reference proteome</keyword>
<protein>
    <submittedName>
        <fullName evidence="1">Uncharacterized protein</fullName>
    </submittedName>
</protein>